<feature type="region of interest" description="Disordered" evidence="1">
    <location>
        <begin position="402"/>
        <end position="423"/>
    </location>
</feature>
<dbReference type="InterPro" id="IPR001434">
    <property type="entry name" value="OmcB-like_DUF11"/>
</dbReference>
<dbReference type="SUPFAM" id="SSF49313">
    <property type="entry name" value="Cadherin-like"/>
    <property type="match status" value="3"/>
</dbReference>
<reference evidence="4" key="1">
    <citation type="submission" date="2020-09" db="EMBL/GenBank/DDBJ databases">
        <authorList>
            <person name="Kim M.K."/>
        </authorList>
    </citation>
    <scope>NUCLEOTIDE SEQUENCE</scope>
    <source>
        <strain evidence="4">BT702</strain>
    </source>
</reference>
<dbReference type="Pfam" id="PF05345">
    <property type="entry name" value="He_PIG"/>
    <property type="match status" value="3"/>
</dbReference>
<comment type="caution">
    <text evidence="4">The sequence shown here is derived from an EMBL/GenBank/DDBJ whole genome shotgun (WGS) entry which is preliminary data.</text>
</comment>
<evidence type="ECO:0000256" key="1">
    <source>
        <dbReference type="SAM" id="MobiDB-lite"/>
    </source>
</evidence>
<evidence type="ECO:0000313" key="4">
    <source>
        <dbReference type="EMBL" id="MBD2704507.1"/>
    </source>
</evidence>
<dbReference type="NCBIfam" id="TIGR04183">
    <property type="entry name" value="Por_Secre_tail"/>
    <property type="match status" value="1"/>
</dbReference>
<gene>
    <name evidence="4" type="ORF">IC229_27955</name>
</gene>
<keyword evidence="2" id="KW-0732">Signal</keyword>
<feature type="compositionally biased region" description="Polar residues" evidence="1">
    <location>
        <begin position="402"/>
        <end position="415"/>
    </location>
</feature>
<proteinExistence type="predicted"/>
<feature type="domain" description="Dystroglycan-type cadherin-like" evidence="3">
    <location>
        <begin position="824"/>
        <end position="916"/>
    </location>
</feature>
<dbReference type="SMART" id="SM00736">
    <property type="entry name" value="CADG"/>
    <property type="match status" value="3"/>
</dbReference>
<feature type="signal peptide" evidence="2">
    <location>
        <begin position="1"/>
        <end position="20"/>
    </location>
</feature>
<dbReference type="NCBIfam" id="TIGR01451">
    <property type="entry name" value="B_ant_repeat"/>
    <property type="match status" value="1"/>
</dbReference>
<dbReference type="EMBL" id="JACWZY010000032">
    <property type="protein sequence ID" value="MBD2704507.1"/>
    <property type="molecule type" value="Genomic_DNA"/>
</dbReference>
<feature type="domain" description="Dystroglycan-type cadherin-like" evidence="3">
    <location>
        <begin position="1110"/>
        <end position="1202"/>
    </location>
</feature>
<feature type="domain" description="Dystroglycan-type cadherin-like" evidence="3">
    <location>
        <begin position="920"/>
        <end position="1010"/>
    </location>
</feature>
<evidence type="ECO:0000259" key="3">
    <source>
        <dbReference type="SMART" id="SM00736"/>
    </source>
</evidence>
<dbReference type="InterPro" id="IPR006644">
    <property type="entry name" value="Cadg"/>
</dbReference>
<dbReference type="InterPro" id="IPR047589">
    <property type="entry name" value="DUF11_rpt"/>
</dbReference>
<dbReference type="GO" id="GO:0016020">
    <property type="term" value="C:membrane"/>
    <property type="evidence" value="ECO:0007669"/>
    <property type="project" value="InterPro"/>
</dbReference>
<dbReference type="Pfam" id="PF01345">
    <property type="entry name" value="DUF11"/>
    <property type="match status" value="1"/>
</dbReference>
<evidence type="ECO:0000313" key="5">
    <source>
        <dbReference type="Proteomes" id="UP000598820"/>
    </source>
</evidence>
<organism evidence="4 5">
    <name type="scientific">Spirosoma profusum</name>
    <dbReference type="NCBI Taxonomy" id="2771354"/>
    <lineage>
        <taxon>Bacteria</taxon>
        <taxon>Pseudomonadati</taxon>
        <taxon>Bacteroidota</taxon>
        <taxon>Cytophagia</taxon>
        <taxon>Cytophagales</taxon>
        <taxon>Cytophagaceae</taxon>
        <taxon>Spirosoma</taxon>
    </lineage>
</organism>
<protein>
    <submittedName>
        <fullName evidence="4">DUF11 domain-containing protein</fullName>
    </submittedName>
</protein>
<dbReference type="InterPro" id="IPR015919">
    <property type="entry name" value="Cadherin-like_sf"/>
</dbReference>
<dbReference type="Proteomes" id="UP000598820">
    <property type="component" value="Unassembled WGS sequence"/>
</dbReference>
<feature type="chain" id="PRO_5038094223" evidence="2">
    <location>
        <begin position="21"/>
        <end position="1383"/>
    </location>
</feature>
<dbReference type="InterPro" id="IPR026444">
    <property type="entry name" value="Secre_tail"/>
</dbReference>
<dbReference type="InterPro" id="IPR013783">
    <property type="entry name" value="Ig-like_fold"/>
</dbReference>
<sequence length="1383" mass="139339">MKHILFIISLMTLLSVRSTAQFVNQGTLFVGAGTTVSTVDNFTNSAGATVTNEGIMSFSANVTNNGTFGSANGEAQLKGSAVQTIGGTTGFTARTLTLQNSAAGSAIVLGVPISVTNTVNFTDGIVSTNGSNLLTLGDNAVAAGAGNASHVVGPVRKNGDDAFSFPIGNGTTYRPARIVPTGTPADAYTAQYVETAPANPANLAACLAAISANEYWQIDHTVGSGSAAVGLAYQNVATNSAITTSSGLRVVRYSGSAWAPISCSANGGTNAGIVLSDGVTGGSANFGTFTLGRVTSASLTATKTVSGSFTPGGAVTYTVVLTNNGASAQGDNPGNEFSDVLPSGLTLVSASASSGSAGTSGNTASWNGTIPSGGSVTITITAMVNAGTGGQTISNQGTVNFDADGNSTNETSAQTDDPAVAGTSNPTNFTVTCPGVVATLTASPSTTITCTQTSLTLTAQGGNSYLFGGTGIVSQNATSGTAVVNAGGVYSVTVTNTITGCSSTTSLTISQNNSAPTVSINPSSATLTCTSPTVSLSAVGTGTYTWNTGAITQSISVSTATTYSVTLTGTNGCTASTSITVGQNTNPPVVSINPSSATLTCASPTASLSAIGTGTYRWSTGEITQTISVSTANTYSVTLTGVNGCTASTSATVISQQTSPTVTISANPGLILGPGQSTTLTASGANTYIWNTGAATAAIVVTNSGTYSVTGIAANTCTGTASVTVSNPFAISSVIANTCQQIAANRYVISFTPVYTGTNGQPISFSVVNEVFPTTAPGPYTLQLYTDNPVITLKAQQGGTPGEVTYAYNWLAACSSTQPNTSPRVNQPLTDQIAKVGEGFGYTIPQQTFTDNETPQSLTLSVTGLPAGLSFTPPSQIGGVPTTAGVSSVTVTATDPGGLTARASFVLTVVEPTATNTPPTLANPIPAQVGIQGQPFSLSVGTTFTDAQTPNGLVLSASGLPAGLNLVGTIISGTPSVSGTSTVSLTAVDPGGLSATTSFMLTIQPASVTASAPFAITGVNPITCTQVANNRYEISFQPRYSGLNGQTVNFWVVNELVPTTAPGPYSLQLYNDNPTIVLKARQDGSPGEATFSYNWLANCGAPPQPNSAPRVNQPLTNQTARVGQEFGYTIPQLTFTDNETPQSLVLSVSGLPAGLNFSPPTQIGGVPSVSGVSSVTVTATDPGGLFVSTTFSLTVLPANAPVGFAITGVQTISCVSAGANRRTITFTPQYSGLDGSPVSFSVVNELLPTTNSGPYSLTLYTDNTTLQLRAQQGGATASYAYNWLAVCNAPTRQGVSEQTIPLQVKVLGNPIEGNVVRLNVTGAQGQRLKVALVNGQGAVVGNQAVEDASAEQSVELPFKGGAGLYLLRVSTPEQQQTLKLIKQ</sequence>
<dbReference type="GO" id="GO:0005509">
    <property type="term" value="F:calcium ion binding"/>
    <property type="evidence" value="ECO:0007669"/>
    <property type="project" value="InterPro"/>
</dbReference>
<name>A0A926Y3U6_9BACT</name>
<keyword evidence="5" id="KW-1185">Reference proteome</keyword>
<dbReference type="Gene3D" id="2.60.40.10">
    <property type="entry name" value="Immunoglobulins"/>
    <property type="match status" value="3"/>
</dbReference>
<evidence type="ECO:0000256" key="2">
    <source>
        <dbReference type="SAM" id="SignalP"/>
    </source>
</evidence>
<accession>A0A926Y3U6</accession>